<organism evidence="1 2">
    <name type="scientific">Symbiodinium necroappetens</name>
    <dbReference type="NCBI Taxonomy" id="1628268"/>
    <lineage>
        <taxon>Eukaryota</taxon>
        <taxon>Sar</taxon>
        <taxon>Alveolata</taxon>
        <taxon>Dinophyceae</taxon>
        <taxon>Suessiales</taxon>
        <taxon>Symbiodiniaceae</taxon>
        <taxon>Symbiodinium</taxon>
    </lineage>
</organism>
<dbReference type="InterPro" id="IPR011604">
    <property type="entry name" value="PDDEXK-like_dom_sf"/>
</dbReference>
<dbReference type="Proteomes" id="UP000601435">
    <property type="component" value="Unassembled WGS sequence"/>
</dbReference>
<keyword evidence="2" id="KW-1185">Reference proteome</keyword>
<name>A0A812YBS0_9DINO</name>
<dbReference type="EMBL" id="CAJNJA010040956">
    <property type="protein sequence ID" value="CAE7770722.1"/>
    <property type="molecule type" value="Genomic_DNA"/>
</dbReference>
<gene>
    <name evidence="1" type="ORF">SNEC2469_LOCUS22512</name>
</gene>
<proteinExistence type="predicted"/>
<dbReference type="SUPFAM" id="SSF52980">
    <property type="entry name" value="Restriction endonuclease-like"/>
    <property type="match status" value="1"/>
</dbReference>
<feature type="non-terminal residue" evidence="1">
    <location>
        <position position="1"/>
    </location>
</feature>
<dbReference type="OrthoDB" id="447852at2759"/>
<accession>A0A812YBS0</accession>
<dbReference type="Gene3D" id="3.90.320.10">
    <property type="match status" value="1"/>
</dbReference>
<evidence type="ECO:0008006" key="3">
    <source>
        <dbReference type="Google" id="ProtNLM"/>
    </source>
</evidence>
<evidence type="ECO:0000313" key="1">
    <source>
        <dbReference type="EMBL" id="CAE7770722.1"/>
    </source>
</evidence>
<dbReference type="GO" id="GO:0006281">
    <property type="term" value="P:DNA repair"/>
    <property type="evidence" value="ECO:0007669"/>
    <property type="project" value="UniProtKB-ARBA"/>
</dbReference>
<protein>
    <recommendedName>
        <fullName evidence="3">PD-(D/E)XK endonuclease-like domain-containing protein</fullName>
    </recommendedName>
</protein>
<sequence length="1546" mass="173116">MHSDGSCSISCSHRAHESVVVSLCDLDPTQYDHVFKITRVSHENETSLFDLDISQETMNGLTGGDVSGGKLVAVSAVEFLDALINPELWHDDVLHMPEPHAAELILAENLLSEDEDEDLGPVLTDSVSDASSEEGFWDDRPDWYERAMARRGARLLAEDCVGGSDEALAQTYLAARELALDVMSHPLFGVARFSLTVPRTVTAIYIGAKATASNQRSYMKIAAPYQDSCQLSVGYSGSPPQEFPSNMVNRLLTPPGAANEFMFLWSNSRLQLYLNRQKIGTAHLEEGFAEMPGAFSSVFVWVISSPFATEPPTFSTLLSPIDPGTLVRCYCCGHQEALRASRCDFIGGSSRTSCDNGVLTLEAAQRERLINSRLQACKRKASQVALLDGFKPRIRQPVSFSFAISPLAFDPETAPNVDVLKLLHAHPRDFRIRFQASDHTYYIDGVQTKGSVTGMIHAFSQTFDADVVISKMMNGRNWPRAGYLKHEVSLTWMSRLCVHCPDLLHLYAGNPRDDGRISKALRDIACYHDISDELAQLTLSRDAIKAMWNAAGREAAHYGTYMHYLFEALLNGYSVPTVSPEVRMLQSFLRGVTGNSTAWRTEWTIFGDAERLAGSIDFCMRLPDGSLMLVDWKRTSGLHGKYQAYQAMRPPISHIADCAGMHYRLQLNVYRHILEKYYNLRVSRMLVVCCHPEHYPQAFVDDVPRLEREVEDLLQAWIDVSGGSQAQLPNPLAKAIREYLFFDRVRLLKHFALQNIHEITAFPRLWTLFPAPFSSPHNDRDWRFWLSSAIQHCHAASQAMPRDIVLRQRSGCTTTDMDRCSKRLFAQVVLLLELIPHADVVDFSLWPSPFDTSISKRCWERWCLDMRSAIRVVNGDGGVVTNSNRPSHVSSETVSSNRRVDVEGGSISPGRVCSMPEEILKALPGHFFSYRYLGALAAVSRTLLAGVRDRRLWRNKNIFIDNIEFQDVALLRRMADLWDGSRSINVNLVQLSMFLRFPDNLRLMWDAEASPPAEMGTQSFYGIVSRQPLMGYAHFDLVVPSTVTGLYIGVKDWSSTRRSYVRVDNVFGAGMIWSISLGGSAPVPHQLSNPHVLLAEQPNRVLLSWQQDRFELIMNGHRLNARSSGPGPAAAPPLSRLFIWSFTRGHQTGEMQHKLMNVTPQPSPVMLNAQIRCAVCHADKSLLFPQWCICPRCSTWSCARHVGELPWRQCPRCPALLADYVGGSVKAEQTMFGGVSPLCCPTYSDSDKASRVRAPLGNAVVDVCGGASQEESLMPEFGNRPDEDDEMDIAEFPAPEQDDAASAKDHEPNLTQDLEEMVEEVLFMQESESKRSDDVLGVARKRRLLPGADTTASDFAATFAALRDRADNSFANVQRMHLAHELSIPEQVRRLRNQILQQFPGLNEQVLRVTIGALSVYRLRLTDMHVREMVLLLWVVEGESHMRCHNGNLYFFHSGAFAIHRGIPPQGTLARCKRFFLHLEGFFRLMGNAQLMTDDNVLSQMERLLSDNNDSAQQFLNSCEDAARGHVPARGGVRRGRSVFADALNP</sequence>
<evidence type="ECO:0000313" key="2">
    <source>
        <dbReference type="Proteomes" id="UP000601435"/>
    </source>
</evidence>
<reference evidence="1" key="1">
    <citation type="submission" date="2021-02" db="EMBL/GenBank/DDBJ databases">
        <authorList>
            <person name="Dougan E. K."/>
            <person name="Rhodes N."/>
            <person name="Thang M."/>
            <person name="Chan C."/>
        </authorList>
    </citation>
    <scope>NUCLEOTIDE SEQUENCE</scope>
</reference>
<dbReference type="InterPro" id="IPR011335">
    <property type="entry name" value="Restrct_endonuc-II-like"/>
</dbReference>
<comment type="caution">
    <text evidence="1">The sequence shown here is derived from an EMBL/GenBank/DDBJ whole genome shotgun (WGS) entry which is preliminary data.</text>
</comment>